<keyword evidence="2" id="KW-0472">Membrane</keyword>
<dbReference type="InterPro" id="IPR002823">
    <property type="entry name" value="DUF112_TM"/>
</dbReference>
<gene>
    <name evidence="5" type="ORF">CQY20_01535</name>
    <name evidence="4" type="ORF">MAGR_41270</name>
</gene>
<dbReference type="PANTHER" id="PTHR35342:SF5">
    <property type="entry name" value="TRICARBOXYLIC TRANSPORT PROTEIN"/>
    <property type="match status" value="1"/>
</dbReference>
<protein>
    <submittedName>
        <fullName evidence="5">Tripartite tricarboxylate transporter TctA</fullName>
    </submittedName>
</protein>
<dbReference type="EMBL" id="PDCP01000002">
    <property type="protein sequence ID" value="PEG42703.1"/>
    <property type="molecule type" value="Genomic_DNA"/>
</dbReference>
<reference evidence="4 7" key="2">
    <citation type="journal article" date="2019" name="Emerg. Microbes Infect.">
        <title>Comprehensive subspecies identification of 175 nontuberculous mycobacteria species based on 7547 genomic profiles.</title>
        <authorList>
            <person name="Matsumoto Y."/>
            <person name="Kinjo T."/>
            <person name="Motooka D."/>
            <person name="Nabeya D."/>
            <person name="Jung N."/>
            <person name="Uechi K."/>
            <person name="Horii T."/>
            <person name="Iida T."/>
            <person name="Fujita J."/>
            <person name="Nakamura S."/>
        </authorList>
    </citation>
    <scope>NUCLEOTIDE SEQUENCE [LARGE SCALE GENOMIC DNA]</scope>
    <source>
        <strain evidence="4 7">JCM 6377</strain>
    </source>
</reference>
<organism evidence="5 6">
    <name type="scientific">Mycolicibacterium agri</name>
    <name type="common">Mycobacterium agri</name>
    <dbReference type="NCBI Taxonomy" id="36811"/>
    <lineage>
        <taxon>Bacteria</taxon>
        <taxon>Bacillati</taxon>
        <taxon>Actinomycetota</taxon>
        <taxon>Actinomycetes</taxon>
        <taxon>Mycobacteriales</taxon>
        <taxon>Mycobacteriaceae</taxon>
        <taxon>Mycolicibacterium</taxon>
    </lineage>
</organism>
<evidence type="ECO:0000256" key="2">
    <source>
        <dbReference type="SAM" id="Phobius"/>
    </source>
</evidence>
<dbReference type="Pfam" id="PF01970">
    <property type="entry name" value="TctA"/>
    <property type="match status" value="1"/>
</dbReference>
<name>A0A2A7NG12_MYCAG</name>
<dbReference type="AlphaFoldDB" id="A0A2A7NG12"/>
<feature type="transmembrane region" description="Helical" evidence="2">
    <location>
        <begin position="257"/>
        <end position="281"/>
    </location>
</feature>
<evidence type="ECO:0000259" key="3">
    <source>
        <dbReference type="Pfam" id="PF01970"/>
    </source>
</evidence>
<reference evidence="4" key="3">
    <citation type="submission" date="2020-02" db="EMBL/GenBank/DDBJ databases">
        <authorList>
            <person name="Matsumoto Y."/>
            <person name="Motooka D."/>
            <person name="Nakamura S."/>
        </authorList>
    </citation>
    <scope>NUCLEOTIDE SEQUENCE</scope>
    <source>
        <strain evidence="4">JCM 6377</strain>
    </source>
</reference>
<dbReference type="Proteomes" id="UP000465302">
    <property type="component" value="Unassembled WGS sequence"/>
</dbReference>
<proteinExistence type="predicted"/>
<evidence type="ECO:0000313" key="6">
    <source>
        <dbReference type="Proteomes" id="UP000220914"/>
    </source>
</evidence>
<dbReference type="EMBL" id="BLKS01000001">
    <property type="protein sequence ID" value="GFG52686.1"/>
    <property type="molecule type" value="Genomic_DNA"/>
</dbReference>
<evidence type="ECO:0000313" key="5">
    <source>
        <dbReference type="EMBL" id="PEG42703.1"/>
    </source>
</evidence>
<feature type="transmembrane region" description="Helical" evidence="2">
    <location>
        <begin position="323"/>
        <end position="343"/>
    </location>
</feature>
<feature type="transmembrane region" description="Helical" evidence="2">
    <location>
        <begin position="200"/>
        <end position="223"/>
    </location>
</feature>
<keyword evidence="2" id="KW-1133">Transmembrane helix</keyword>
<feature type="domain" description="DUF112" evidence="3">
    <location>
        <begin position="20"/>
        <end position="440"/>
    </location>
</feature>
<dbReference type="RefSeq" id="WP_097937889.1">
    <property type="nucleotide sequence ID" value="NZ_BLKS01000001.1"/>
</dbReference>
<feature type="transmembrane region" description="Helical" evidence="2">
    <location>
        <begin position="471"/>
        <end position="489"/>
    </location>
</feature>
<feature type="transmembrane region" description="Helical" evidence="2">
    <location>
        <begin position="20"/>
        <end position="39"/>
    </location>
</feature>
<feature type="region of interest" description="Disordered" evidence="1">
    <location>
        <begin position="499"/>
        <end position="519"/>
    </location>
</feature>
<dbReference type="OrthoDB" id="9781349at2"/>
<evidence type="ECO:0000313" key="7">
    <source>
        <dbReference type="Proteomes" id="UP000465302"/>
    </source>
</evidence>
<reference evidence="5 6" key="1">
    <citation type="submission" date="2017-10" db="EMBL/GenBank/DDBJ databases">
        <title>The new phylogeny of genus Mycobacterium.</title>
        <authorList>
            <person name="Tortoli E."/>
            <person name="Trovato A."/>
            <person name="Cirillo D.M."/>
        </authorList>
    </citation>
    <scope>NUCLEOTIDE SEQUENCE [LARGE SCALE GENOMIC DNA]</scope>
    <source>
        <strain evidence="5 6">CCUG37673</strain>
    </source>
</reference>
<comment type="caution">
    <text evidence="5">The sequence shown here is derived from an EMBL/GenBank/DDBJ whole genome shotgun (WGS) entry which is preliminary data.</text>
</comment>
<dbReference type="Proteomes" id="UP000220914">
    <property type="component" value="Unassembled WGS sequence"/>
</dbReference>
<dbReference type="PANTHER" id="PTHR35342">
    <property type="entry name" value="TRICARBOXYLIC TRANSPORT PROTEIN"/>
    <property type="match status" value="1"/>
</dbReference>
<accession>A0A2A7NG12</accession>
<feature type="transmembrane region" description="Helical" evidence="2">
    <location>
        <begin position="46"/>
        <end position="69"/>
    </location>
</feature>
<evidence type="ECO:0000256" key="1">
    <source>
        <dbReference type="SAM" id="MobiDB-lite"/>
    </source>
</evidence>
<feature type="transmembrane region" description="Helical" evidence="2">
    <location>
        <begin position="147"/>
        <end position="180"/>
    </location>
</feature>
<feature type="transmembrane region" description="Helical" evidence="2">
    <location>
        <begin position="394"/>
        <end position="419"/>
    </location>
</feature>
<feature type="transmembrane region" description="Helical" evidence="2">
    <location>
        <begin position="355"/>
        <end position="374"/>
    </location>
</feature>
<keyword evidence="2" id="KW-0812">Transmembrane</keyword>
<keyword evidence="6" id="KW-1185">Reference proteome</keyword>
<feature type="transmembrane region" description="Helical" evidence="2">
    <location>
        <begin position="109"/>
        <end position="135"/>
    </location>
</feature>
<sequence>MDTLGLLGDGFAAALTAENLLWVLVGVLVGTVVGILPGLGSITAVALLLPLTFNLSPLAGLIMLCGVYFGSQYGSSTTAILVRTPGDMGSVVTTLDGYQMALRGRAGPALFTAAIGSFLAGTVSIVALTFLSPLFARLAISFGAAEYFLLMLLALLLVATLTTGSTIKAIIAALFGLWLATIGTDAASGVTRYTGGNLHLINGIDFIVVAIALFAMAEALRVLSHPAGKKLKPHAVGRITMSKEDWRRSAGPWARGSVLGVIVGVLPGIGPSLASYASYILEKNVARKERKAEFGRGAIEGVAGPEAANNAGVGGALVPMFTLGIPGSATTALLLFVFTMHGLQPGPQLFHTNAPLIFGIIASLYIGNIALLVLNLPMVGLFARLLRVPQEMLYTGVAALGVLGAYALGFDQFDLYLLFIFGIVGYLMDRYGFPAATAILAMVLGPLVEQNLSRALNVAGGDPFVFVQRPISLALVIVSALVLLGPMITKVIRRQRARRGGGSTVERSESTEEPAPAAQ</sequence>
<evidence type="ECO:0000313" key="4">
    <source>
        <dbReference type="EMBL" id="GFG52686.1"/>
    </source>
</evidence>